<dbReference type="EnsemblMetazoa" id="SCAU002451-RA">
    <property type="protein sequence ID" value="SCAU002451-PA"/>
    <property type="gene ID" value="SCAU002451"/>
</dbReference>
<dbReference type="Proteomes" id="UP000095300">
    <property type="component" value="Unassembled WGS sequence"/>
</dbReference>
<dbReference type="VEuPathDB" id="VectorBase:SCAU002451"/>
<sequence length="382" mass="43816">MIPQRFIQSYKCECFQPHNYCNCPYKAIAAKIHMENVQDVAETLVEVMEICHISLRKARLSAKVVTKYFLHFEELLQRIDAIPKKRLLRENLLHDLQGKCDMQPMEVQMSYSIVKRAFRAFYHGSGEGGVPNPWLHSQLKHTAECMWAHAATRTAQVFTAYEGMFMVTQKNVVAKIRGLYKRLYDRICERSLPNENQECTCTTCPKRLAREGLRAAKVTTGMHKVSDPYEEMYQKIVKEIRMKQENETNNEEAKDLLNVSRKPCTCPALKPSDSDLTYDQLAKSCNTGYSQGPFDCRWFDVKLEEYESDDLNELEISLPQEFSCFPCSSGKSEELSICESVCECEACSCQTEECDYGEGNAESLYLDEEVLFGDNALDESDT</sequence>
<dbReference type="OrthoDB" id="7880482at2759"/>
<proteinExistence type="predicted"/>
<reference evidence="1" key="1">
    <citation type="submission" date="2020-05" db="UniProtKB">
        <authorList>
            <consortium name="EnsemblMetazoa"/>
        </authorList>
    </citation>
    <scope>IDENTIFICATION</scope>
    <source>
        <strain evidence="1">USDA</strain>
    </source>
</reference>
<accession>A0A1I8NVP9</accession>
<gene>
    <name evidence="1" type="primary">106089135</name>
</gene>
<evidence type="ECO:0000313" key="2">
    <source>
        <dbReference type="Proteomes" id="UP000095300"/>
    </source>
</evidence>
<keyword evidence="2" id="KW-1185">Reference proteome</keyword>
<dbReference type="AlphaFoldDB" id="A0A1I8NVP9"/>
<dbReference type="KEGG" id="scac:106089135"/>
<evidence type="ECO:0000313" key="1">
    <source>
        <dbReference type="EnsemblMetazoa" id="SCAU002451-PA"/>
    </source>
</evidence>
<protein>
    <submittedName>
        <fullName evidence="1">Uncharacterized protein</fullName>
    </submittedName>
</protein>
<organism evidence="1 2">
    <name type="scientific">Stomoxys calcitrans</name>
    <name type="common">Stable fly</name>
    <name type="synonym">Conops calcitrans</name>
    <dbReference type="NCBI Taxonomy" id="35570"/>
    <lineage>
        <taxon>Eukaryota</taxon>
        <taxon>Metazoa</taxon>
        <taxon>Ecdysozoa</taxon>
        <taxon>Arthropoda</taxon>
        <taxon>Hexapoda</taxon>
        <taxon>Insecta</taxon>
        <taxon>Pterygota</taxon>
        <taxon>Neoptera</taxon>
        <taxon>Endopterygota</taxon>
        <taxon>Diptera</taxon>
        <taxon>Brachycera</taxon>
        <taxon>Muscomorpha</taxon>
        <taxon>Muscoidea</taxon>
        <taxon>Muscidae</taxon>
        <taxon>Stomoxys</taxon>
    </lineage>
</organism>
<dbReference type="STRING" id="35570.A0A1I8NVP9"/>
<name>A0A1I8NVP9_STOCA</name>